<sequence length="2065" mass="218043">MTQRARARSLLALGVTGAVAASVLAVVPMGAAAEEGDTFALVGSLQNELGCSEDWQPDCAATELLPTDTAGVYAAEFTVPAGAYEYKVAANDTWDASWGLNGGGDNIPLTVAGDTDVRVVFDDAQKRVGLELLSTAGAYDEQADGTLVAAPVRQPGSTENFYFVMTDRFANGDASNDTAGIAGDRLDHGFDPTDKGFYHGGDIQGIRDNLDYIAGLGTSAIWFTPSFKNKPVQGEGGNASAGYHGYWITDFTQIDPHLGTNAELEALIAEAHAKGIKIYFDIITNHTADVISYEEGQYSYVDKATSPYRDAADDVFDPSAIAGSPDFPELDPATSFPYTPTIAAEEADVKVPAWLNDPTVYHNRGDSTWSGESVTFGDFVGLDDLMTEDPTVVNGFVEVYQDWVDLGIDGFRIDTAKHVNFEFWETWSTEVLDYAHAQGKPDFFMFGEVYDADPVKLSPYVRETDMNSVLDFTFQSQAVSFAAGNSAKNLQSLFAGDDYYTTPDSSATALPTFLGNHDMGRIGYFLANSGDTAVQRDELAHELMYLTRGQPVVYYGDEQGFAGTGGDKDARQTLFASQVDEYVNQPLVTGENAGSVDRYDTGAPLYTHIAALAELREAHPALEQGAQVERFVADGAGVYAFSRVDRDEKVEYLVAVNNANESKTVDVPTLTADGAFDVLYGDGTALAADAAGVASVTVPALGAVVWKADRQVTAPDAASAIAVDVPVAGAGVTGLAPVSADVADSTWQETSFAWRVAGSAEWTPLGTAEDTTPRVFHDTAGLANGTLIEYRAVSTDAAGNRAAASTYASVGNAVNLVVEEEPEPEIGLVTIPGNHNSEMGCPGDWQPGCEAAKLTKRADGVYAGTFEIPAGTYEYKVAINGSWALNYGANGAQDGPNVTYTTEGGPVTFYWDPRTNVFSSTAEGPIVTLPGSLQSELGCPGDWQPECMVTFAQDGDADGVYEFSTDGLPAGSYEVKVAHGLSWDENYGVDGVRNGGNISFVVAKDNEFVTFRYTLETHVLEVVVADPPLAGIGQQRAYWLDAGTLAWPASLLGGANAADLAYTLEYATGGGIGNADGAVTGADQSVELDFDPGGIGEQLAAAFPHLSGYVALHPVGLDRDAITELVTGELQVAQRSGDALTAMTGVQLPGVLDDLYAEGVASAALGASFDDGEPVLSVWAPTAKAVSAQVWDAGSAGDPEVLPATFDAASGAWSVADGVDAGDEYRWLVEVYAPSTGQVEENSVTDPYSAALTVNSARTVVVDLDDPVLAPELWADTPAPLVDRQVDRAITELHVRDFSITDETVPEAERGTYRAFTRNSAGTAQLRELAAAGINTVHLLPTFDIATIEERRDQQATPDCDLETFGPASEDQQACIEAIRDLDGFNWGYDPYHFQAPEGSYAVDPEGGARVAEFREMVGALHATGLQVVLDEVYNHTAQSGQGEKSVLDKVVPGYYHRLNATGGVETSTCCQNVATEHAVAEKLMVDSTVLWAKEYKVDGFRFDLMGHHSKANLLAIRDALDELTLAEDGVDGSKVFLYGEGWNFGEVADNARFEQASQGQLGGTGIATFNDRLRDGVHGGSPVAGDSKYEQGFGTGLAGESNGRPVRDGIRDLGQQTDLVKVGLAGNLRDFEFTGSDGVVKSGAEVDYNGSPAGYADHPEEVINYVDAHDNETLFDLGVLKLPADTPMADRVRMNTLSLATVTFSQSPSFWHAGTELLRSKSLDRNSYNSGDWFNRIDWTGQESTFGSGLPMKSDNEDHWPVMAELLDDPALKPTAEDIASAEAAALDLLRVRSSVDLLKLGSAELIEQKVSFPNSGADATDGLIVMLIDDLVGDDVDPELEGALVVFNASGEAITEQVDGLAGRDFKLAKPLQNGIDEVVKETKWKAKTGTLTIPARTAAVLVDDQKATGPAKGGAAVPAPRTAEGSAAATTAPTSDAPVVRVGAGSVQVGSALAVAGSGFDSGELVQVWLESTPRLLEAQSAGADGTVAFEVTIPEGTEIDGHHVRLVGVASGAEAVAELTVVGPLGLTATQGALAALLGFAALAAALIVVAPRLRRARVRA</sequence>
<dbReference type="CDD" id="cd11339">
    <property type="entry name" value="AmyAc_bac_CMD_like_2"/>
    <property type="match status" value="1"/>
</dbReference>
<feature type="region of interest" description="Disordered" evidence="2">
    <location>
        <begin position="1585"/>
        <end position="1610"/>
    </location>
</feature>
<protein>
    <submittedName>
        <fullName evidence="6">Pullulanase-type alpha-1,6-glucosidase</fullName>
    </submittedName>
</protein>
<dbReference type="Pfam" id="PF00128">
    <property type="entry name" value="Alpha-amylase"/>
    <property type="match status" value="1"/>
</dbReference>
<dbReference type="RefSeq" id="WP_154345653.1">
    <property type="nucleotide sequence ID" value="NZ_WKJD01000009.1"/>
</dbReference>
<dbReference type="InterPro" id="IPR011839">
    <property type="entry name" value="Pullul_strch"/>
</dbReference>
<evidence type="ECO:0000256" key="1">
    <source>
        <dbReference type="ARBA" id="ARBA00008061"/>
    </source>
</evidence>
<feature type="domain" description="Glycosyl hydrolase family 13 catalytic" evidence="5">
    <location>
        <begin position="163"/>
        <end position="616"/>
    </location>
</feature>
<accession>A0A6L5R003</accession>
<dbReference type="Gene3D" id="2.60.40.1130">
    <property type="entry name" value="Rab geranylgeranyltransferase alpha-subunit, insert domain"/>
    <property type="match status" value="1"/>
</dbReference>
<dbReference type="InterPro" id="IPR013783">
    <property type="entry name" value="Ig-like_fold"/>
</dbReference>
<dbReference type="Pfam" id="PF11852">
    <property type="entry name" value="Pullul_strch_C"/>
    <property type="match status" value="1"/>
</dbReference>
<proteinExistence type="inferred from homology"/>
<dbReference type="SUPFAM" id="SSF51445">
    <property type="entry name" value="(Trans)glycosidases"/>
    <property type="match status" value="2"/>
</dbReference>
<dbReference type="CDD" id="cd02860">
    <property type="entry name" value="E_set_Pullulanase"/>
    <property type="match status" value="1"/>
</dbReference>
<comment type="caution">
    <text evidence="6">The sequence shown here is derived from an EMBL/GenBank/DDBJ whole genome shotgun (WGS) entry which is preliminary data.</text>
</comment>
<dbReference type="PANTHER" id="PTHR43002">
    <property type="entry name" value="GLYCOGEN DEBRANCHING ENZYME"/>
    <property type="match status" value="1"/>
</dbReference>
<dbReference type="Gene3D" id="3.20.20.80">
    <property type="entry name" value="Glycosidases"/>
    <property type="match status" value="2"/>
</dbReference>
<keyword evidence="3" id="KW-0812">Transmembrane</keyword>
<evidence type="ECO:0000256" key="2">
    <source>
        <dbReference type="SAM" id="MobiDB-lite"/>
    </source>
</evidence>
<keyword evidence="3" id="KW-0472">Membrane</keyword>
<dbReference type="Gene3D" id="2.60.40.10">
    <property type="entry name" value="Immunoglobulins"/>
    <property type="match status" value="4"/>
</dbReference>
<evidence type="ECO:0000256" key="4">
    <source>
        <dbReference type="SAM" id="SignalP"/>
    </source>
</evidence>
<dbReference type="GO" id="GO:0005975">
    <property type="term" value="P:carbohydrate metabolic process"/>
    <property type="evidence" value="ECO:0007669"/>
    <property type="project" value="InterPro"/>
</dbReference>
<dbReference type="InterPro" id="IPR006047">
    <property type="entry name" value="GH13_cat_dom"/>
</dbReference>
<dbReference type="SMART" id="SM00642">
    <property type="entry name" value="Aamy"/>
    <property type="match status" value="1"/>
</dbReference>
<dbReference type="Pfam" id="PF17967">
    <property type="entry name" value="Pullulanase_N2"/>
    <property type="match status" value="1"/>
</dbReference>
<dbReference type="InterPro" id="IPR014756">
    <property type="entry name" value="Ig_E-set"/>
</dbReference>
<keyword evidence="3" id="KW-1133">Transmembrane helix</keyword>
<dbReference type="Gene3D" id="2.60.40.1180">
    <property type="entry name" value="Golgi alpha-mannosidase II"/>
    <property type="match status" value="2"/>
</dbReference>
<dbReference type="InterPro" id="IPR054409">
    <property type="entry name" value="X25_BaPul-like"/>
</dbReference>
<dbReference type="InterPro" id="IPR017853">
    <property type="entry name" value="GH"/>
</dbReference>
<gene>
    <name evidence="6" type="primary">pulA</name>
    <name evidence="6" type="ORF">GJR97_06330</name>
</gene>
<evidence type="ECO:0000259" key="5">
    <source>
        <dbReference type="SMART" id="SM00642"/>
    </source>
</evidence>
<comment type="similarity">
    <text evidence="1">Belongs to the glycosyl hydrolase 13 family.</text>
</comment>
<name>A0A6L5R003_9MICO</name>
<feature type="signal peptide" evidence="4">
    <location>
        <begin position="1"/>
        <end position="20"/>
    </location>
</feature>
<feature type="chain" id="PRO_5038787289" evidence="4">
    <location>
        <begin position="21"/>
        <end position="2065"/>
    </location>
</feature>
<dbReference type="CDD" id="cd11341">
    <property type="entry name" value="AmyAc_Pullulanase_LD-like"/>
    <property type="match status" value="1"/>
</dbReference>
<dbReference type="InterPro" id="IPR024561">
    <property type="entry name" value="Pullul_strch_C"/>
</dbReference>
<keyword evidence="7" id="KW-1185">Reference proteome</keyword>
<dbReference type="SUPFAM" id="SSF51011">
    <property type="entry name" value="Glycosyl hydrolase domain"/>
    <property type="match status" value="2"/>
</dbReference>
<dbReference type="Pfam" id="PF22058">
    <property type="entry name" value="X25_BaPul_like"/>
    <property type="match status" value="3"/>
</dbReference>
<feature type="transmembrane region" description="Helical" evidence="3">
    <location>
        <begin position="2036"/>
        <end position="2055"/>
    </location>
</feature>
<dbReference type="InterPro" id="IPR040671">
    <property type="entry name" value="Pullulanase_N2"/>
</dbReference>
<dbReference type="EMBL" id="WKJD01000009">
    <property type="protein sequence ID" value="MRX43342.1"/>
    <property type="molecule type" value="Genomic_DNA"/>
</dbReference>
<dbReference type="SUPFAM" id="SSF81296">
    <property type="entry name" value="E set domains"/>
    <property type="match status" value="3"/>
</dbReference>
<dbReference type="CDD" id="cd12962">
    <property type="entry name" value="X25_BaPul_like"/>
    <property type="match status" value="3"/>
</dbReference>
<keyword evidence="4" id="KW-0732">Signal</keyword>
<dbReference type="Proteomes" id="UP000476511">
    <property type="component" value="Unassembled WGS sequence"/>
</dbReference>
<evidence type="ECO:0000313" key="6">
    <source>
        <dbReference type="EMBL" id="MRX43342.1"/>
    </source>
</evidence>
<dbReference type="GO" id="GO:0051060">
    <property type="term" value="F:pullulanase activity"/>
    <property type="evidence" value="ECO:0007669"/>
    <property type="project" value="InterPro"/>
</dbReference>
<dbReference type="InterPro" id="IPR013780">
    <property type="entry name" value="Glyco_hydro_b"/>
</dbReference>
<evidence type="ECO:0000313" key="7">
    <source>
        <dbReference type="Proteomes" id="UP000476511"/>
    </source>
</evidence>
<dbReference type="NCBIfam" id="TIGR02103">
    <property type="entry name" value="pullul_strch"/>
    <property type="match status" value="1"/>
</dbReference>
<reference evidence="6 7" key="1">
    <citation type="submission" date="2019-11" db="EMBL/GenBank/DDBJ databases">
        <title>Agromyces kandeliae sp. nov., isolated from mangrove soil.</title>
        <authorList>
            <person name="Wang R."/>
        </authorList>
    </citation>
    <scope>NUCLEOTIDE SEQUENCE [LARGE SCALE GENOMIC DNA]</scope>
    <source>
        <strain evidence="6 7">Q22</strain>
    </source>
</reference>
<feature type="region of interest" description="Disordered" evidence="2">
    <location>
        <begin position="1911"/>
        <end position="1936"/>
    </location>
</feature>
<evidence type="ECO:0000256" key="3">
    <source>
        <dbReference type="SAM" id="Phobius"/>
    </source>
</evidence>
<organism evidence="6 7">
    <name type="scientific">Agromyces kandeliae</name>
    <dbReference type="NCBI Taxonomy" id="2666141"/>
    <lineage>
        <taxon>Bacteria</taxon>
        <taxon>Bacillati</taxon>
        <taxon>Actinomycetota</taxon>
        <taxon>Actinomycetes</taxon>
        <taxon>Micrococcales</taxon>
        <taxon>Microbacteriaceae</taxon>
        <taxon>Agromyces</taxon>
    </lineage>
</organism>